<dbReference type="NCBIfam" id="NF005548">
    <property type="entry name" value="PRK07208.1-4"/>
    <property type="match status" value="1"/>
</dbReference>
<name>A0A0G1CNT3_9BACT</name>
<dbReference type="Gene3D" id="3.50.50.60">
    <property type="entry name" value="FAD/NAD(P)-binding domain"/>
    <property type="match status" value="1"/>
</dbReference>
<evidence type="ECO:0000313" key="2">
    <source>
        <dbReference type="Proteomes" id="UP000034050"/>
    </source>
</evidence>
<proteinExistence type="predicted"/>
<dbReference type="GO" id="GO:0008767">
    <property type="term" value="F:UDP-galactopyranose mutase activity"/>
    <property type="evidence" value="ECO:0007669"/>
    <property type="project" value="TreeGrafter"/>
</dbReference>
<dbReference type="Pfam" id="PF13450">
    <property type="entry name" value="NAD_binding_8"/>
    <property type="match status" value="1"/>
</dbReference>
<dbReference type="EMBL" id="LCFD01000002">
    <property type="protein sequence ID" value="KKS87430.1"/>
    <property type="molecule type" value="Genomic_DNA"/>
</dbReference>
<gene>
    <name evidence="1" type="ORF">UV61_C0002G0151</name>
</gene>
<comment type="caution">
    <text evidence="1">The sequence shown here is derived from an EMBL/GenBank/DDBJ whole genome shotgun (WGS) entry which is preliminary data.</text>
</comment>
<evidence type="ECO:0000313" key="1">
    <source>
        <dbReference type="EMBL" id="KKS87430.1"/>
    </source>
</evidence>
<dbReference type="GO" id="GO:0050660">
    <property type="term" value="F:flavin adenine dinucleotide binding"/>
    <property type="evidence" value="ECO:0007669"/>
    <property type="project" value="TreeGrafter"/>
</dbReference>
<dbReference type="PANTHER" id="PTHR21197:SF0">
    <property type="entry name" value="UDP-GALACTOPYRANOSE MUTASE"/>
    <property type="match status" value="1"/>
</dbReference>
<dbReference type="Proteomes" id="UP000034050">
    <property type="component" value="Unassembled WGS sequence"/>
</dbReference>
<sequence length="497" mass="56976">MKVERPSRQVLVLGAGLAGLAAGYELVKGGFEVTIVEKNEAVGGLARTIEKNGFRFDTGPHRWYTKNDMVNNWMLKLLGKEVIKVPRLTRIYFDRKFFNYPIKIKSTILGMGLVKTILAVLDYGLVRIQAFFHSRPPVTLEEGYVSKFGRTLYEMFFRRYSEKLWGTSCKNISADWIGQRTRGFNISTIIKDILFKPQNVVSFVDEFSYPEKGIGRIAEKLAADFKKGGGKILLSSEVVTVEHDQKRVTAVVVKRKTGAKKLVIQEVISSIPISDFIQSLNPVVPSEIARTNHKLTYRDELQVAIFINKTHLTADTWIYVHSLDLPYVRFMEMDNWSDKLSPEGTTTLVFEIACNEGDQTWRQTDRQIVDLVVSAFIKEFNLITEADILGSFVHRMPKEYPVYHLGYRKDLSLLKNYLSRLGNLQLVGRNGTFRYNNMDHSIEMGLYAAWNIIEGERKFDVESVNIEREYLEEKKLFDKAPELAEDVSVEENEPSHE</sequence>
<organism evidence="1 2">
    <name type="scientific">Candidatus Gottesmanbacteria bacterium GW2011_GWB1_43_11</name>
    <dbReference type="NCBI Taxonomy" id="1618446"/>
    <lineage>
        <taxon>Bacteria</taxon>
        <taxon>Candidatus Gottesmaniibacteriota</taxon>
    </lineage>
</organism>
<dbReference type="STRING" id="1618446.UV61_C0002G0151"/>
<accession>A0A0G1CNT3</accession>
<dbReference type="SUPFAM" id="SSF51971">
    <property type="entry name" value="Nucleotide-binding domain"/>
    <property type="match status" value="1"/>
</dbReference>
<reference evidence="1 2" key="1">
    <citation type="journal article" date="2015" name="Nature">
        <title>rRNA introns, odd ribosomes, and small enigmatic genomes across a large radiation of phyla.</title>
        <authorList>
            <person name="Brown C.T."/>
            <person name="Hug L.A."/>
            <person name="Thomas B.C."/>
            <person name="Sharon I."/>
            <person name="Castelle C.J."/>
            <person name="Singh A."/>
            <person name="Wilkins M.J."/>
            <person name="Williams K.H."/>
            <person name="Banfield J.F."/>
        </authorList>
    </citation>
    <scope>NUCLEOTIDE SEQUENCE [LARGE SCALE GENOMIC DNA]</scope>
</reference>
<dbReference type="GO" id="GO:0005829">
    <property type="term" value="C:cytosol"/>
    <property type="evidence" value="ECO:0007669"/>
    <property type="project" value="TreeGrafter"/>
</dbReference>
<dbReference type="InterPro" id="IPR036188">
    <property type="entry name" value="FAD/NAD-bd_sf"/>
</dbReference>
<dbReference type="PRINTS" id="PR00419">
    <property type="entry name" value="ADXRDTASE"/>
</dbReference>
<protein>
    <submittedName>
        <fullName evidence="1">Amine oxidase</fullName>
    </submittedName>
</protein>
<dbReference type="AlphaFoldDB" id="A0A0G1CNT3"/>
<dbReference type="PANTHER" id="PTHR21197">
    <property type="entry name" value="UDP-GALACTOPYRANOSE MUTASE"/>
    <property type="match status" value="1"/>
</dbReference>